<name>A0A149TK51_9PROT</name>
<dbReference type="OrthoDB" id="7226352at2"/>
<protein>
    <submittedName>
        <fullName evidence="1">Uncharacterized protein</fullName>
    </submittedName>
</protein>
<sequence>MSEAKFTKGPWAWFGNANCNQIYLATTHSGRRYVMQFRRWGMRGAQPVFQPEQGMVDAKDLLKFEVGDKSVTGVDEAKANSSVYRTDIRGIAAPDAYLIAAAPDLYEALRMAAKDLNTAAYLLPDIGPALLETVKQAHAALAKARGEA</sequence>
<gene>
    <name evidence="1" type="ORF">AD945_06265</name>
</gene>
<evidence type="ECO:0000313" key="2">
    <source>
        <dbReference type="Proteomes" id="UP000075636"/>
    </source>
</evidence>
<proteinExistence type="predicted"/>
<dbReference type="RefSeq" id="WP_062107356.1">
    <property type="nucleotide sequence ID" value="NZ_LHZR01000101.1"/>
</dbReference>
<evidence type="ECO:0000313" key="1">
    <source>
        <dbReference type="EMBL" id="KXV48750.1"/>
    </source>
</evidence>
<comment type="caution">
    <text evidence="1">The sequence shown here is derived from an EMBL/GenBank/DDBJ whole genome shotgun (WGS) entry which is preliminary data.</text>
</comment>
<dbReference type="EMBL" id="LHZR01000101">
    <property type="protein sequence ID" value="KXV48750.1"/>
    <property type="molecule type" value="Genomic_DNA"/>
</dbReference>
<reference evidence="1 2" key="1">
    <citation type="submission" date="2015-06" db="EMBL/GenBank/DDBJ databases">
        <title>Improved classification and identification of acetic acid bacteria using matrix-assisted laser desorption/ionization time-of-flight mass spectrometry; Gluconobacter nephelii and Gluconobacter uchimurae are later heterotypic synonyms of Gluconobacter japonicus and Gluconobacter oxydans, respectively.</title>
        <authorList>
            <person name="Li L."/>
            <person name="Cleenwerck I."/>
            <person name="De Vuyst L."/>
            <person name="Vandamme P."/>
        </authorList>
    </citation>
    <scope>NUCLEOTIDE SEQUENCE [LARGE SCALE GENOMIC DNA]</scope>
    <source>
        <strain evidence="1 2">LMG 1768</strain>
    </source>
</reference>
<accession>A0A149TK51</accession>
<dbReference type="AlphaFoldDB" id="A0A149TK51"/>
<organism evidence="1 2">
    <name type="scientific">Gluconobacter albidus</name>
    <dbReference type="NCBI Taxonomy" id="318683"/>
    <lineage>
        <taxon>Bacteria</taxon>
        <taxon>Pseudomonadati</taxon>
        <taxon>Pseudomonadota</taxon>
        <taxon>Alphaproteobacteria</taxon>
        <taxon>Acetobacterales</taxon>
        <taxon>Acetobacteraceae</taxon>
        <taxon>Gluconobacter</taxon>
    </lineage>
</organism>
<dbReference type="PATRIC" id="fig|318683.6.peg.1219"/>
<dbReference type="Proteomes" id="UP000075636">
    <property type="component" value="Unassembled WGS sequence"/>
</dbReference>